<organism evidence="1 2">
    <name type="scientific">Piloderma croceum (strain F 1598)</name>
    <dbReference type="NCBI Taxonomy" id="765440"/>
    <lineage>
        <taxon>Eukaryota</taxon>
        <taxon>Fungi</taxon>
        <taxon>Dikarya</taxon>
        <taxon>Basidiomycota</taxon>
        <taxon>Agaricomycotina</taxon>
        <taxon>Agaricomycetes</taxon>
        <taxon>Agaricomycetidae</taxon>
        <taxon>Atheliales</taxon>
        <taxon>Atheliaceae</taxon>
        <taxon>Piloderma</taxon>
    </lineage>
</organism>
<evidence type="ECO:0000313" key="1">
    <source>
        <dbReference type="EMBL" id="KIM73736.1"/>
    </source>
</evidence>
<evidence type="ECO:0000313" key="2">
    <source>
        <dbReference type="Proteomes" id="UP000054166"/>
    </source>
</evidence>
<dbReference type="InParanoid" id="A0A0C3F1C8"/>
<dbReference type="Proteomes" id="UP000054166">
    <property type="component" value="Unassembled WGS sequence"/>
</dbReference>
<dbReference type="AlphaFoldDB" id="A0A0C3F1C8"/>
<reference evidence="1 2" key="1">
    <citation type="submission" date="2014-04" db="EMBL/GenBank/DDBJ databases">
        <authorList>
            <consortium name="DOE Joint Genome Institute"/>
            <person name="Kuo A."/>
            <person name="Tarkka M."/>
            <person name="Buscot F."/>
            <person name="Kohler A."/>
            <person name="Nagy L.G."/>
            <person name="Floudas D."/>
            <person name="Copeland A."/>
            <person name="Barry K.W."/>
            <person name="Cichocki N."/>
            <person name="Veneault-Fourrey C."/>
            <person name="LaButti K."/>
            <person name="Lindquist E.A."/>
            <person name="Lipzen A."/>
            <person name="Lundell T."/>
            <person name="Morin E."/>
            <person name="Murat C."/>
            <person name="Sun H."/>
            <person name="Tunlid A."/>
            <person name="Henrissat B."/>
            <person name="Grigoriev I.V."/>
            <person name="Hibbett D.S."/>
            <person name="Martin F."/>
            <person name="Nordberg H.P."/>
            <person name="Cantor M.N."/>
            <person name="Hua S.X."/>
        </authorList>
    </citation>
    <scope>NUCLEOTIDE SEQUENCE [LARGE SCALE GENOMIC DNA]</scope>
    <source>
        <strain evidence="1 2">F 1598</strain>
    </source>
</reference>
<dbReference type="EMBL" id="KN833075">
    <property type="protein sequence ID" value="KIM73736.1"/>
    <property type="molecule type" value="Genomic_DNA"/>
</dbReference>
<reference evidence="2" key="2">
    <citation type="submission" date="2015-01" db="EMBL/GenBank/DDBJ databases">
        <title>Evolutionary Origins and Diversification of the Mycorrhizal Mutualists.</title>
        <authorList>
            <consortium name="DOE Joint Genome Institute"/>
            <consortium name="Mycorrhizal Genomics Consortium"/>
            <person name="Kohler A."/>
            <person name="Kuo A."/>
            <person name="Nagy L.G."/>
            <person name="Floudas D."/>
            <person name="Copeland A."/>
            <person name="Barry K.W."/>
            <person name="Cichocki N."/>
            <person name="Veneault-Fourrey C."/>
            <person name="LaButti K."/>
            <person name="Lindquist E.A."/>
            <person name="Lipzen A."/>
            <person name="Lundell T."/>
            <person name="Morin E."/>
            <person name="Murat C."/>
            <person name="Riley R."/>
            <person name="Ohm R."/>
            <person name="Sun H."/>
            <person name="Tunlid A."/>
            <person name="Henrissat B."/>
            <person name="Grigoriev I.V."/>
            <person name="Hibbett D.S."/>
            <person name="Martin F."/>
        </authorList>
    </citation>
    <scope>NUCLEOTIDE SEQUENCE [LARGE SCALE GENOMIC DNA]</scope>
    <source>
        <strain evidence="2">F 1598</strain>
    </source>
</reference>
<name>A0A0C3F1C8_PILCF</name>
<keyword evidence="2" id="KW-1185">Reference proteome</keyword>
<dbReference type="HOGENOM" id="CLU_2904997_0_0_1"/>
<sequence>MTSEPPEVEVIQRPLRMDNWNIQADLRLFVSEDGSILVILHISIYGLADDKVTSEISVLFGW</sequence>
<accession>A0A0C3F1C8</accession>
<proteinExistence type="predicted"/>
<gene>
    <name evidence="1" type="ORF">PILCRDRAFT_828861</name>
</gene>
<protein>
    <submittedName>
        <fullName evidence="1">Uncharacterized protein</fullName>
    </submittedName>
</protein>